<keyword evidence="4 5" id="KW-0408">Iron</keyword>
<keyword evidence="8" id="KW-1185">Reference proteome</keyword>
<keyword evidence="3 5" id="KW-0560">Oxidoreductase</keyword>
<name>A0ABQ8I3C1_9ROSI</name>
<protein>
    <recommendedName>
        <fullName evidence="6">Fe2OG dioxygenase domain-containing protein</fullName>
    </recommendedName>
</protein>
<sequence length="366" mass="41770">MAAAATPNTESYDSAKDVMEFEDSKTGIKGLVDSGITTIPRFFIHPPETLSELKPKSTTLPDPQLTIPTIDLSGLRSTILEKIARASRELGLFQIINHGIEVEFLERMIGGIKGFHEQPAEIKARLYRRDFNGVSYFSDFNLLRSKAANWRDTLQVNVGPSMPELDEIPEICRREVVEWNQKVTKLGEVLMELLCEGLRVDKEKSKELKFLEGRMMVGHYYPYCPQPDLTVGNAPHTDPASLAILLQDQRSGLQVNIGEEWVDVKPIPGALIVIIGDLFQIMSNDEYKSPKHRVLANLSREPRISTVQFFYPSDWDSFYGPFTELITAENGARFRQFTYKDYFERSFTKKKDEKSLIDYYRLSNTL</sequence>
<dbReference type="EMBL" id="JAFEMO010000005">
    <property type="protein sequence ID" value="KAH7570897.1"/>
    <property type="molecule type" value="Genomic_DNA"/>
</dbReference>
<dbReference type="SUPFAM" id="SSF51197">
    <property type="entry name" value="Clavaminate synthase-like"/>
    <property type="match status" value="1"/>
</dbReference>
<dbReference type="InterPro" id="IPR044861">
    <property type="entry name" value="IPNS-like_FE2OG_OXY"/>
</dbReference>
<feature type="domain" description="Fe2OG dioxygenase" evidence="6">
    <location>
        <begin position="209"/>
        <end position="313"/>
    </location>
</feature>
<organism evidence="7 8">
    <name type="scientific">Xanthoceras sorbifolium</name>
    <dbReference type="NCBI Taxonomy" id="99658"/>
    <lineage>
        <taxon>Eukaryota</taxon>
        <taxon>Viridiplantae</taxon>
        <taxon>Streptophyta</taxon>
        <taxon>Embryophyta</taxon>
        <taxon>Tracheophyta</taxon>
        <taxon>Spermatophyta</taxon>
        <taxon>Magnoliopsida</taxon>
        <taxon>eudicotyledons</taxon>
        <taxon>Gunneridae</taxon>
        <taxon>Pentapetalae</taxon>
        <taxon>rosids</taxon>
        <taxon>malvids</taxon>
        <taxon>Sapindales</taxon>
        <taxon>Sapindaceae</taxon>
        <taxon>Xanthoceroideae</taxon>
        <taxon>Xanthoceras</taxon>
    </lineage>
</organism>
<dbReference type="Gene3D" id="2.60.120.330">
    <property type="entry name" value="B-lactam Antibiotic, Isopenicillin N Synthase, Chain"/>
    <property type="match status" value="1"/>
</dbReference>
<dbReference type="InterPro" id="IPR027443">
    <property type="entry name" value="IPNS-like_sf"/>
</dbReference>
<gene>
    <name evidence="7" type="ORF">JRO89_XS05G0217100</name>
</gene>
<keyword evidence="2 5" id="KW-0479">Metal-binding</keyword>
<evidence type="ECO:0000256" key="1">
    <source>
        <dbReference type="ARBA" id="ARBA00008056"/>
    </source>
</evidence>
<accession>A0ABQ8I3C1</accession>
<dbReference type="Pfam" id="PF14226">
    <property type="entry name" value="DIOX_N"/>
    <property type="match status" value="1"/>
</dbReference>
<dbReference type="Proteomes" id="UP000827721">
    <property type="component" value="Unassembled WGS sequence"/>
</dbReference>
<evidence type="ECO:0000256" key="5">
    <source>
        <dbReference type="RuleBase" id="RU003682"/>
    </source>
</evidence>
<reference evidence="7 8" key="1">
    <citation type="submission" date="2021-02" db="EMBL/GenBank/DDBJ databases">
        <title>Plant Genome Project.</title>
        <authorList>
            <person name="Zhang R.-G."/>
        </authorList>
    </citation>
    <scope>NUCLEOTIDE SEQUENCE [LARGE SCALE GENOMIC DNA]</scope>
    <source>
        <tissue evidence="7">Leaves</tissue>
    </source>
</reference>
<comment type="caution">
    <text evidence="7">The sequence shown here is derived from an EMBL/GenBank/DDBJ whole genome shotgun (WGS) entry which is preliminary data.</text>
</comment>
<evidence type="ECO:0000256" key="2">
    <source>
        <dbReference type="ARBA" id="ARBA00022723"/>
    </source>
</evidence>
<dbReference type="PANTHER" id="PTHR10209">
    <property type="entry name" value="OXIDOREDUCTASE, 2OG-FE II OXYGENASE FAMILY PROTEIN"/>
    <property type="match status" value="1"/>
</dbReference>
<evidence type="ECO:0000313" key="8">
    <source>
        <dbReference type="Proteomes" id="UP000827721"/>
    </source>
</evidence>
<evidence type="ECO:0000313" key="7">
    <source>
        <dbReference type="EMBL" id="KAH7570897.1"/>
    </source>
</evidence>
<dbReference type="PROSITE" id="PS51471">
    <property type="entry name" value="FE2OG_OXY"/>
    <property type="match status" value="1"/>
</dbReference>
<dbReference type="PANTHER" id="PTHR10209:SF751">
    <property type="entry name" value="OS06G0255100 PROTEIN"/>
    <property type="match status" value="1"/>
</dbReference>
<proteinExistence type="inferred from homology"/>
<evidence type="ECO:0000256" key="4">
    <source>
        <dbReference type="ARBA" id="ARBA00023004"/>
    </source>
</evidence>
<comment type="similarity">
    <text evidence="1 5">Belongs to the iron/ascorbate-dependent oxidoreductase family.</text>
</comment>
<dbReference type="Pfam" id="PF03171">
    <property type="entry name" value="2OG-FeII_Oxy"/>
    <property type="match status" value="1"/>
</dbReference>
<evidence type="ECO:0000259" key="6">
    <source>
        <dbReference type="PROSITE" id="PS51471"/>
    </source>
</evidence>
<evidence type="ECO:0000256" key="3">
    <source>
        <dbReference type="ARBA" id="ARBA00023002"/>
    </source>
</evidence>
<dbReference type="InterPro" id="IPR005123">
    <property type="entry name" value="Oxoglu/Fe-dep_dioxygenase_dom"/>
</dbReference>
<dbReference type="InterPro" id="IPR026992">
    <property type="entry name" value="DIOX_N"/>
</dbReference>